<dbReference type="Proteomes" id="UP000178645">
    <property type="component" value="Unassembled WGS sequence"/>
</dbReference>
<protein>
    <submittedName>
        <fullName evidence="2">Uncharacterized protein</fullName>
    </submittedName>
</protein>
<dbReference type="AlphaFoldDB" id="A0A1F6Y767"/>
<comment type="caution">
    <text evidence="2">The sequence shown here is derived from an EMBL/GenBank/DDBJ whole genome shotgun (WGS) entry which is preliminary data.</text>
</comment>
<keyword evidence="1" id="KW-1133">Transmembrane helix</keyword>
<name>A0A1F6Y767_9BACT</name>
<dbReference type="InterPro" id="IPR008979">
    <property type="entry name" value="Galactose-bd-like_sf"/>
</dbReference>
<sequence length="327" mass="35067">MSKQKIKNNKGFVLLFAVTLTAILFAIAIGISNIALKELNFSTSAQDSNDSFFAADVGVECALYEDKSAKFPAQTTNPNLTISCNNTVPTFSTSGTTASYDFTMLALGNTNKSCVKVTVFKEWFADTSIVNTLVTSRGYNLGGDGSCGSTSSRLVERELDVRYGTHRNLALGRCAIAGACTGVSQSGNPLSNLTDGNYISQVYPGAPDGRTWSYEVDLGSSVLVSQIRVVLCKPTHIPGNNGCYGYDYWGNNGILGDGDDSPYINHWKIEGYNGSYSTLAESTASPNGVPNSHKIEISLPANTNLQKIKVSAESTVNWIGLYELEAY</sequence>
<gene>
    <name evidence="2" type="ORF">A3G53_02245</name>
</gene>
<keyword evidence="1" id="KW-0812">Transmembrane</keyword>
<reference evidence="2 3" key="1">
    <citation type="journal article" date="2016" name="Nat. Commun.">
        <title>Thousands of microbial genomes shed light on interconnected biogeochemical processes in an aquifer system.</title>
        <authorList>
            <person name="Anantharaman K."/>
            <person name="Brown C.T."/>
            <person name="Hug L.A."/>
            <person name="Sharon I."/>
            <person name="Castelle C.J."/>
            <person name="Probst A.J."/>
            <person name="Thomas B.C."/>
            <person name="Singh A."/>
            <person name="Wilkins M.J."/>
            <person name="Karaoz U."/>
            <person name="Brodie E.L."/>
            <person name="Williams K.H."/>
            <person name="Hubbard S.S."/>
            <person name="Banfield J.F."/>
        </authorList>
    </citation>
    <scope>NUCLEOTIDE SEQUENCE [LARGE SCALE GENOMIC DNA]</scope>
</reference>
<proteinExistence type="predicted"/>
<evidence type="ECO:0000256" key="1">
    <source>
        <dbReference type="SAM" id="Phobius"/>
    </source>
</evidence>
<organism evidence="2 3">
    <name type="scientific">Candidatus Nomurabacteria bacterium RIFCSPLOWO2_12_FULL_44_11</name>
    <dbReference type="NCBI Taxonomy" id="1801796"/>
    <lineage>
        <taxon>Bacteria</taxon>
        <taxon>Candidatus Nomuraibacteriota</taxon>
    </lineage>
</organism>
<dbReference type="EMBL" id="MFVU01000011">
    <property type="protein sequence ID" value="OGJ02189.1"/>
    <property type="molecule type" value="Genomic_DNA"/>
</dbReference>
<feature type="transmembrane region" description="Helical" evidence="1">
    <location>
        <begin position="12"/>
        <end position="36"/>
    </location>
</feature>
<keyword evidence="1" id="KW-0472">Membrane</keyword>
<accession>A0A1F6Y767</accession>
<evidence type="ECO:0000313" key="2">
    <source>
        <dbReference type="EMBL" id="OGJ02189.1"/>
    </source>
</evidence>
<dbReference type="SUPFAM" id="SSF49785">
    <property type="entry name" value="Galactose-binding domain-like"/>
    <property type="match status" value="1"/>
</dbReference>
<evidence type="ECO:0000313" key="3">
    <source>
        <dbReference type="Proteomes" id="UP000178645"/>
    </source>
</evidence>
<dbReference type="Gene3D" id="2.60.120.260">
    <property type="entry name" value="Galactose-binding domain-like"/>
    <property type="match status" value="1"/>
</dbReference>